<keyword evidence="4 5" id="KW-0472">Membrane</keyword>
<evidence type="ECO:0000256" key="5">
    <source>
        <dbReference type="SAM" id="Phobius"/>
    </source>
</evidence>
<evidence type="ECO:0000256" key="2">
    <source>
        <dbReference type="ARBA" id="ARBA00022692"/>
    </source>
</evidence>
<protein>
    <submittedName>
        <fullName evidence="7">Yip1 family protein</fullName>
    </submittedName>
</protein>
<comment type="caution">
    <text evidence="7">The sequence shown here is derived from an EMBL/GenBank/DDBJ whole genome shotgun (WGS) entry which is preliminary data.</text>
</comment>
<dbReference type="AlphaFoldDB" id="A0ABD5Q192"/>
<name>A0ABD5Q192_9EURY</name>
<dbReference type="GeneID" id="73044948"/>
<evidence type="ECO:0000256" key="4">
    <source>
        <dbReference type="ARBA" id="ARBA00023136"/>
    </source>
</evidence>
<dbReference type="RefSeq" id="WP_254269883.1">
    <property type="nucleotide sequence ID" value="NZ_CP100400.1"/>
</dbReference>
<sequence length="241" mass="25282">MVPTPLFRPDEFFAERAPNLNLARAAAVVLVVALVSTAVVGAFGWTLAQRLTATAEIPNEQRPPDWVCENEAGTEAEEMVQQGCDEPEQKTVVVGDLLWSAFTERLPLVFVGVLLGWPLVALGLHVASALMGGRGSFLDTLAVAGWGMLPSAVQAVVGFGFMYAALGGIDLAASDPEMLASQIRSLSQRVRGDTVALSLAGACWQGYVWTFGLKRARDLSTGGAAVAGGGVAFVGFLLSAF</sequence>
<proteinExistence type="predicted"/>
<dbReference type="Pfam" id="PF04893">
    <property type="entry name" value="Yip1"/>
    <property type="match status" value="1"/>
</dbReference>
<dbReference type="EMBL" id="JBHSHT010000001">
    <property type="protein sequence ID" value="MFC4824368.1"/>
    <property type="molecule type" value="Genomic_DNA"/>
</dbReference>
<evidence type="ECO:0000256" key="1">
    <source>
        <dbReference type="ARBA" id="ARBA00004141"/>
    </source>
</evidence>
<dbReference type="GO" id="GO:0016020">
    <property type="term" value="C:membrane"/>
    <property type="evidence" value="ECO:0007669"/>
    <property type="project" value="UniProtKB-SubCell"/>
</dbReference>
<dbReference type="InterPro" id="IPR006977">
    <property type="entry name" value="Yip1_dom"/>
</dbReference>
<organism evidence="7 8">
    <name type="scientific">Halorussus aquaticus</name>
    <dbReference type="NCBI Taxonomy" id="2953748"/>
    <lineage>
        <taxon>Archaea</taxon>
        <taxon>Methanobacteriati</taxon>
        <taxon>Methanobacteriota</taxon>
        <taxon>Stenosarchaea group</taxon>
        <taxon>Halobacteria</taxon>
        <taxon>Halobacteriales</taxon>
        <taxon>Haladaptataceae</taxon>
        <taxon>Halorussus</taxon>
    </lineage>
</organism>
<feature type="transmembrane region" description="Helical" evidence="5">
    <location>
        <begin position="151"/>
        <end position="173"/>
    </location>
</feature>
<accession>A0ABD5Q192</accession>
<feature type="transmembrane region" description="Helical" evidence="5">
    <location>
        <begin position="108"/>
        <end position="131"/>
    </location>
</feature>
<comment type="subcellular location">
    <subcellularLocation>
        <location evidence="1">Membrane</location>
        <topology evidence="1">Multi-pass membrane protein</topology>
    </subcellularLocation>
</comment>
<keyword evidence="2 5" id="KW-0812">Transmembrane</keyword>
<feature type="domain" description="Yip1" evidence="6">
    <location>
        <begin position="6"/>
        <end position="238"/>
    </location>
</feature>
<gene>
    <name evidence="7" type="ORF">ACFO9K_08835</name>
</gene>
<evidence type="ECO:0000313" key="8">
    <source>
        <dbReference type="Proteomes" id="UP001595945"/>
    </source>
</evidence>
<reference evidence="7 8" key="1">
    <citation type="journal article" date="2019" name="Int. J. Syst. Evol. Microbiol.">
        <title>The Global Catalogue of Microorganisms (GCM) 10K type strain sequencing project: providing services to taxonomists for standard genome sequencing and annotation.</title>
        <authorList>
            <consortium name="The Broad Institute Genomics Platform"/>
            <consortium name="The Broad Institute Genome Sequencing Center for Infectious Disease"/>
            <person name="Wu L."/>
            <person name="Ma J."/>
        </authorList>
    </citation>
    <scope>NUCLEOTIDE SEQUENCE [LARGE SCALE GENOMIC DNA]</scope>
    <source>
        <strain evidence="7 8">XZYJ18</strain>
    </source>
</reference>
<feature type="transmembrane region" description="Helical" evidence="5">
    <location>
        <begin position="219"/>
        <end position="238"/>
    </location>
</feature>
<feature type="transmembrane region" description="Helical" evidence="5">
    <location>
        <begin position="25"/>
        <end position="48"/>
    </location>
</feature>
<keyword evidence="3 5" id="KW-1133">Transmembrane helix</keyword>
<dbReference type="Proteomes" id="UP001595945">
    <property type="component" value="Unassembled WGS sequence"/>
</dbReference>
<evidence type="ECO:0000259" key="6">
    <source>
        <dbReference type="Pfam" id="PF04893"/>
    </source>
</evidence>
<evidence type="ECO:0000313" key="7">
    <source>
        <dbReference type="EMBL" id="MFC4824368.1"/>
    </source>
</evidence>
<evidence type="ECO:0000256" key="3">
    <source>
        <dbReference type="ARBA" id="ARBA00022989"/>
    </source>
</evidence>
<keyword evidence="8" id="KW-1185">Reference proteome</keyword>
<feature type="transmembrane region" description="Helical" evidence="5">
    <location>
        <begin position="194"/>
        <end position="213"/>
    </location>
</feature>